<reference evidence="2" key="1">
    <citation type="journal article" date="2019" name="Int. J. Syst. Evol. Microbiol.">
        <title>The Global Catalogue of Microorganisms (GCM) 10K type strain sequencing project: providing services to taxonomists for standard genome sequencing and annotation.</title>
        <authorList>
            <consortium name="The Broad Institute Genomics Platform"/>
            <consortium name="The Broad Institute Genome Sequencing Center for Infectious Disease"/>
            <person name="Wu L."/>
            <person name="Ma J."/>
        </authorList>
    </citation>
    <scope>NUCLEOTIDE SEQUENCE [LARGE SCALE GENOMIC DNA]</scope>
    <source>
        <strain evidence="2">CCUG 66188</strain>
    </source>
</reference>
<dbReference type="Proteomes" id="UP001596353">
    <property type="component" value="Unassembled WGS sequence"/>
</dbReference>
<evidence type="ECO:0000313" key="1">
    <source>
        <dbReference type="EMBL" id="MFC6760608.1"/>
    </source>
</evidence>
<proteinExistence type="predicted"/>
<organism evidence="1 2">
    <name type="scientific">Sulfitobacter porphyrae</name>
    <dbReference type="NCBI Taxonomy" id="1246864"/>
    <lineage>
        <taxon>Bacteria</taxon>
        <taxon>Pseudomonadati</taxon>
        <taxon>Pseudomonadota</taxon>
        <taxon>Alphaproteobacteria</taxon>
        <taxon>Rhodobacterales</taxon>
        <taxon>Roseobacteraceae</taxon>
        <taxon>Sulfitobacter</taxon>
    </lineage>
</organism>
<comment type="caution">
    <text evidence="1">The sequence shown here is derived from an EMBL/GenBank/DDBJ whole genome shotgun (WGS) entry which is preliminary data.</text>
</comment>
<gene>
    <name evidence="1" type="ORF">ACFQFQ_15680</name>
</gene>
<keyword evidence="2" id="KW-1185">Reference proteome</keyword>
<name>A0ABW2B4Y6_9RHOB</name>
<evidence type="ECO:0000313" key="2">
    <source>
        <dbReference type="Proteomes" id="UP001596353"/>
    </source>
</evidence>
<protein>
    <submittedName>
        <fullName evidence="1">Uncharacterized protein</fullName>
    </submittedName>
</protein>
<dbReference type="EMBL" id="JBHSWG010000001">
    <property type="protein sequence ID" value="MFC6760608.1"/>
    <property type="molecule type" value="Genomic_DNA"/>
</dbReference>
<accession>A0ABW2B4Y6</accession>
<sequence>MSRNKRQQYNRFRRKHLETETYRITHATEETLEADLDCLMGFWADTWGEKKGGRPPGSWRNTAGC</sequence>